<evidence type="ECO:0000313" key="2">
    <source>
        <dbReference type="Proteomes" id="UP000828390"/>
    </source>
</evidence>
<reference evidence="1" key="2">
    <citation type="submission" date="2020-11" db="EMBL/GenBank/DDBJ databases">
        <authorList>
            <person name="McCartney M.A."/>
            <person name="Auch B."/>
            <person name="Kono T."/>
            <person name="Mallez S."/>
            <person name="Becker A."/>
            <person name="Gohl D.M."/>
            <person name="Silverstein K.A.T."/>
            <person name="Koren S."/>
            <person name="Bechman K.B."/>
            <person name="Herman A."/>
            <person name="Abrahante J.E."/>
            <person name="Garbe J."/>
        </authorList>
    </citation>
    <scope>NUCLEOTIDE SEQUENCE</scope>
    <source>
        <strain evidence="1">Duluth1</strain>
        <tissue evidence="1">Whole animal</tissue>
    </source>
</reference>
<proteinExistence type="predicted"/>
<dbReference type="EMBL" id="JAIWYP010000008">
    <property type="protein sequence ID" value="KAH3781611.1"/>
    <property type="molecule type" value="Genomic_DNA"/>
</dbReference>
<accession>A0A9D4IMW7</accession>
<dbReference type="AlphaFoldDB" id="A0A9D4IMW7"/>
<keyword evidence="2" id="KW-1185">Reference proteome</keyword>
<protein>
    <submittedName>
        <fullName evidence="1">Uncharacterized protein</fullName>
    </submittedName>
</protein>
<gene>
    <name evidence="1" type="ORF">DPMN_159511</name>
</gene>
<comment type="caution">
    <text evidence="1">The sequence shown here is derived from an EMBL/GenBank/DDBJ whole genome shotgun (WGS) entry which is preliminary data.</text>
</comment>
<name>A0A9D4IMW7_DREPO</name>
<sequence>MSLAISLIYTRAHAFILDGRSEADPVYEETILRSDLLKMIGRLFPHDFHDDEAYKLQLSDSVIKCVQAATEVRVRASVIKCVQAATEVRVRDLFIN</sequence>
<organism evidence="1 2">
    <name type="scientific">Dreissena polymorpha</name>
    <name type="common">Zebra mussel</name>
    <name type="synonym">Mytilus polymorpha</name>
    <dbReference type="NCBI Taxonomy" id="45954"/>
    <lineage>
        <taxon>Eukaryota</taxon>
        <taxon>Metazoa</taxon>
        <taxon>Spiralia</taxon>
        <taxon>Lophotrochozoa</taxon>
        <taxon>Mollusca</taxon>
        <taxon>Bivalvia</taxon>
        <taxon>Autobranchia</taxon>
        <taxon>Heteroconchia</taxon>
        <taxon>Euheterodonta</taxon>
        <taxon>Imparidentia</taxon>
        <taxon>Neoheterodontei</taxon>
        <taxon>Myida</taxon>
        <taxon>Dreissenoidea</taxon>
        <taxon>Dreissenidae</taxon>
        <taxon>Dreissena</taxon>
    </lineage>
</organism>
<dbReference type="Proteomes" id="UP000828390">
    <property type="component" value="Unassembled WGS sequence"/>
</dbReference>
<reference evidence="1" key="1">
    <citation type="journal article" date="2019" name="bioRxiv">
        <title>The Genome of the Zebra Mussel, Dreissena polymorpha: A Resource for Invasive Species Research.</title>
        <authorList>
            <person name="McCartney M.A."/>
            <person name="Auch B."/>
            <person name="Kono T."/>
            <person name="Mallez S."/>
            <person name="Zhang Y."/>
            <person name="Obille A."/>
            <person name="Becker A."/>
            <person name="Abrahante J.E."/>
            <person name="Garbe J."/>
            <person name="Badalamenti J.P."/>
            <person name="Herman A."/>
            <person name="Mangelson H."/>
            <person name="Liachko I."/>
            <person name="Sullivan S."/>
            <person name="Sone E.D."/>
            <person name="Koren S."/>
            <person name="Silverstein K.A.T."/>
            <person name="Beckman K.B."/>
            <person name="Gohl D.M."/>
        </authorList>
    </citation>
    <scope>NUCLEOTIDE SEQUENCE</scope>
    <source>
        <strain evidence="1">Duluth1</strain>
        <tissue evidence="1">Whole animal</tissue>
    </source>
</reference>
<evidence type="ECO:0000313" key="1">
    <source>
        <dbReference type="EMBL" id="KAH3781611.1"/>
    </source>
</evidence>